<evidence type="ECO:0000313" key="5">
    <source>
        <dbReference type="EMBL" id="SFU46989.1"/>
    </source>
</evidence>
<keyword evidence="1" id="KW-0328">Glycosyltransferase</keyword>
<accession>A0A1I7GEU8</accession>
<dbReference type="Pfam" id="PF13439">
    <property type="entry name" value="Glyco_transf_4"/>
    <property type="match status" value="1"/>
</dbReference>
<dbReference type="AlphaFoldDB" id="A0A1I7GEU8"/>
<evidence type="ECO:0000313" key="6">
    <source>
        <dbReference type="Proteomes" id="UP000199391"/>
    </source>
</evidence>
<evidence type="ECO:0000256" key="2">
    <source>
        <dbReference type="ARBA" id="ARBA00022679"/>
    </source>
</evidence>
<protein>
    <submittedName>
        <fullName evidence="5">Glycosyltransferase involved in cell wall bisynthesis</fullName>
    </submittedName>
</protein>
<dbReference type="InterPro" id="IPR028098">
    <property type="entry name" value="Glyco_trans_4-like_N"/>
</dbReference>
<feature type="domain" description="Glycosyl transferase family 1" evidence="3">
    <location>
        <begin position="220"/>
        <end position="368"/>
    </location>
</feature>
<dbReference type="PANTHER" id="PTHR12526">
    <property type="entry name" value="GLYCOSYLTRANSFERASE"/>
    <property type="match status" value="1"/>
</dbReference>
<evidence type="ECO:0000256" key="1">
    <source>
        <dbReference type="ARBA" id="ARBA00022676"/>
    </source>
</evidence>
<evidence type="ECO:0000259" key="3">
    <source>
        <dbReference type="Pfam" id="PF00534"/>
    </source>
</evidence>
<reference evidence="6" key="1">
    <citation type="submission" date="2016-10" db="EMBL/GenBank/DDBJ databases">
        <authorList>
            <person name="Varghese N."/>
            <person name="Submissions S."/>
        </authorList>
    </citation>
    <scope>NUCLEOTIDE SEQUENCE [LARGE SCALE GENOMIC DNA]</scope>
    <source>
        <strain evidence="6">CGMCC 1.11014</strain>
    </source>
</reference>
<name>A0A1I7GEU8_9BURK</name>
<keyword evidence="2 5" id="KW-0808">Transferase</keyword>
<evidence type="ECO:0000259" key="4">
    <source>
        <dbReference type="Pfam" id="PF13439"/>
    </source>
</evidence>
<sequence>MKMKLLTFSTLYPNAEQQNHGIFVETRLRYLIASGQVESRVVAPVPWFPSTHPRFGAYAGYARVPKAETRHGISVVHPRYMLIPKVGMTGAPMLMAQAAKSAIGRILDQGYDFDVIDAHYFYPDGVAAVMLGKYFNKPVTITARGTDINLIPRFRLPRRMILWAARNAKGLITVCNALKDEMVQLGVAADAITPLRNGVDLQRFAPADRGAARARLGLTGFTLLSVGLLDPRKGHDLVIRALAELPDARLLIAGTGPERKRLEDLAREVGVAPRVRFLGSVPQTELAGYYNAADMLVLASSREGWANVLLESMACGTPVVASNVWGTPEVVAAPEAGVLMRERTPAALADAVRLLRASYPDHGATRRYAERFSWDATTQGQIDLFQKIKLGHAA</sequence>
<organism evidence="5 6">
    <name type="scientific">Pseudoduganella namucuonensis</name>
    <dbReference type="NCBI Taxonomy" id="1035707"/>
    <lineage>
        <taxon>Bacteria</taxon>
        <taxon>Pseudomonadati</taxon>
        <taxon>Pseudomonadota</taxon>
        <taxon>Betaproteobacteria</taxon>
        <taxon>Burkholderiales</taxon>
        <taxon>Oxalobacteraceae</taxon>
        <taxon>Telluria group</taxon>
        <taxon>Pseudoduganella</taxon>
    </lineage>
</organism>
<feature type="domain" description="Glycosyltransferase subfamily 4-like N-terminal" evidence="4">
    <location>
        <begin position="97"/>
        <end position="203"/>
    </location>
</feature>
<dbReference type="GO" id="GO:0016757">
    <property type="term" value="F:glycosyltransferase activity"/>
    <property type="evidence" value="ECO:0007669"/>
    <property type="project" value="UniProtKB-KW"/>
</dbReference>
<dbReference type="Gene3D" id="3.40.50.2000">
    <property type="entry name" value="Glycogen Phosphorylase B"/>
    <property type="match status" value="2"/>
</dbReference>
<keyword evidence="6" id="KW-1185">Reference proteome</keyword>
<dbReference type="CDD" id="cd03798">
    <property type="entry name" value="GT4_WlbH-like"/>
    <property type="match status" value="1"/>
</dbReference>
<dbReference type="SUPFAM" id="SSF53756">
    <property type="entry name" value="UDP-Glycosyltransferase/glycogen phosphorylase"/>
    <property type="match status" value="1"/>
</dbReference>
<dbReference type="InterPro" id="IPR001296">
    <property type="entry name" value="Glyco_trans_1"/>
</dbReference>
<dbReference type="PANTHER" id="PTHR12526:SF510">
    <property type="entry name" value="D-INOSITOL 3-PHOSPHATE GLYCOSYLTRANSFERASE"/>
    <property type="match status" value="1"/>
</dbReference>
<dbReference type="Pfam" id="PF00534">
    <property type="entry name" value="Glycos_transf_1"/>
    <property type="match status" value="1"/>
</dbReference>
<dbReference type="EMBL" id="FPBO01000003">
    <property type="protein sequence ID" value="SFU46989.1"/>
    <property type="molecule type" value="Genomic_DNA"/>
</dbReference>
<gene>
    <name evidence="5" type="ORF">SAMN05216552_1003277</name>
</gene>
<dbReference type="STRING" id="1035707.SAMN05216552_1003277"/>
<proteinExistence type="predicted"/>
<dbReference type="Proteomes" id="UP000199391">
    <property type="component" value="Unassembled WGS sequence"/>
</dbReference>